<keyword evidence="2 4" id="KW-0238">DNA-binding</keyword>
<feature type="domain" description="HTH tetR-type" evidence="5">
    <location>
        <begin position="1"/>
        <end position="61"/>
    </location>
</feature>
<dbReference type="AlphaFoldDB" id="A0A432L8H2"/>
<dbReference type="RefSeq" id="WP_126660277.1">
    <property type="nucleotide sequence ID" value="NZ_RYYR01000030.1"/>
</dbReference>
<keyword evidence="1" id="KW-0805">Transcription regulation</keyword>
<keyword evidence="7" id="KW-1185">Reference proteome</keyword>
<organism evidence="6 7">
    <name type="scientific">Lysinibacillus antri</name>
    <dbReference type="NCBI Taxonomy" id="2498145"/>
    <lineage>
        <taxon>Bacteria</taxon>
        <taxon>Bacillati</taxon>
        <taxon>Bacillota</taxon>
        <taxon>Bacilli</taxon>
        <taxon>Bacillales</taxon>
        <taxon>Bacillaceae</taxon>
        <taxon>Lysinibacillus</taxon>
    </lineage>
</organism>
<dbReference type="EMBL" id="RYYR01000030">
    <property type="protein sequence ID" value="RUL48680.1"/>
    <property type="molecule type" value="Genomic_DNA"/>
</dbReference>
<dbReference type="Pfam" id="PF00440">
    <property type="entry name" value="TetR_N"/>
    <property type="match status" value="1"/>
</dbReference>
<dbReference type="InterPro" id="IPR054156">
    <property type="entry name" value="YxaF_TetR_C"/>
</dbReference>
<sequence>MDTKSRIIEVATNLFQKKGYIGVGLNEILKECNISKGSLYHHFPNGKEELLITCLQSLNEAITEDIEGIYHRYATTKEATNVMVEQLIEKFEREGTLTGYTFSSIVSEMAALSDPVREACAGLYKKMQDIYYHKLVADGLSNDKAYAYALMMTASIEGAMMLCLTQNSAEPLKVLLKMLPNLIEK</sequence>
<evidence type="ECO:0000313" key="7">
    <source>
        <dbReference type="Proteomes" id="UP000287910"/>
    </source>
</evidence>
<dbReference type="SUPFAM" id="SSF48498">
    <property type="entry name" value="Tetracyclin repressor-like, C-terminal domain"/>
    <property type="match status" value="1"/>
</dbReference>
<evidence type="ECO:0000256" key="1">
    <source>
        <dbReference type="ARBA" id="ARBA00023015"/>
    </source>
</evidence>
<accession>A0A432L8H2</accession>
<dbReference type="SUPFAM" id="SSF46689">
    <property type="entry name" value="Homeodomain-like"/>
    <property type="match status" value="1"/>
</dbReference>
<gene>
    <name evidence="6" type="ORF">EK386_16485</name>
</gene>
<evidence type="ECO:0000256" key="3">
    <source>
        <dbReference type="ARBA" id="ARBA00023163"/>
    </source>
</evidence>
<dbReference type="GO" id="GO:0003677">
    <property type="term" value="F:DNA binding"/>
    <property type="evidence" value="ECO:0007669"/>
    <property type="project" value="UniProtKB-UniRule"/>
</dbReference>
<name>A0A432L8H2_9BACI</name>
<dbReference type="PANTHER" id="PTHR47506:SF3">
    <property type="entry name" value="HTH-TYPE TRANSCRIPTIONAL REGULATOR LMRA"/>
    <property type="match status" value="1"/>
</dbReference>
<reference evidence="6 7" key="1">
    <citation type="submission" date="2018-12" db="EMBL/GenBank/DDBJ databases">
        <title>Lysinibacillus antri sp. nov., isolated from a cave soil.</title>
        <authorList>
            <person name="Narsing Rao M.P."/>
            <person name="Zhang H."/>
            <person name="Dong Z.-Y."/>
            <person name="Niu X.-K."/>
            <person name="Zhang K."/>
            <person name="Fang B.-Z."/>
            <person name="Kang Y.-Q."/>
            <person name="Xiao M."/>
            <person name="Li W.-J."/>
        </authorList>
    </citation>
    <scope>NUCLEOTIDE SEQUENCE [LARGE SCALE GENOMIC DNA]</scope>
    <source>
        <strain evidence="6 7">SYSU K30002</strain>
    </source>
</reference>
<protein>
    <submittedName>
        <fullName evidence="6">TetR/AcrR family transcriptional regulator</fullName>
    </submittedName>
</protein>
<dbReference type="InterPro" id="IPR009057">
    <property type="entry name" value="Homeodomain-like_sf"/>
</dbReference>
<dbReference type="InterPro" id="IPR036271">
    <property type="entry name" value="Tet_transcr_reg_TetR-rel_C_sf"/>
</dbReference>
<dbReference type="InterPro" id="IPR001647">
    <property type="entry name" value="HTH_TetR"/>
</dbReference>
<feature type="DNA-binding region" description="H-T-H motif" evidence="4">
    <location>
        <begin position="24"/>
        <end position="43"/>
    </location>
</feature>
<dbReference type="Pfam" id="PF21993">
    <property type="entry name" value="TetR_C_13_2"/>
    <property type="match status" value="1"/>
</dbReference>
<proteinExistence type="predicted"/>
<evidence type="ECO:0000256" key="2">
    <source>
        <dbReference type="ARBA" id="ARBA00023125"/>
    </source>
</evidence>
<evidence type="ECO:0000259" key="5">
    <source>
        <dbReference type="PROSITE" id="PS50977"/>
    </source>
</evidence>
<dbReference type="Proteomes" id="UP000287910">
    <property type="component" value="Unassembled WGS sequence"/>
</dbReference>
<comment type="caution">
    <text evidence="6">The sequence shown here is derived from an EMBL/GenBank/DDBJ whole genome shotgun (WGS) entry which is preliminary data.</text>
</comment>
<evidence type="ECO:0000256" key="4">
    <source>
        <dbReference type="PROSITE-ProRule" id="PRU00335"/>
    </source>
</evidence>
<keyword evidence="3" id="KW-0804">Transcription</keyword>
<dbReference type="PANTHER" id="PTHR47506">
    <property type="entry name" value="TRANSCRIPTIONAL REGULATORY PROTEIN"/>
    <property type="match status" value="1"/>
</dbReference>
<dbReference type="PRINTS" id="PR00455">
    <property type="entry name" value="HTHTETR"/>
</dbReference>
<evidence type="ECO:0000313" key="6">
    <source>
        <dbReference type="EMBL" id="RUL48680.1"/>
    </source>
</evidence>
<dbReference type="Gene3D" id="1.10.357.10">
    <property type="entry name" value="Tetracycline Repressor, domain 2"/>
    <property type="match status" value="1"/>
</dbReference>
<dbReference type="PROSITE" id="PS50977">
    <property type="entry name" value="HTH_TETR_2"/>
    <property type="match status" value="1"/>
</dbReference>